<sequence length="260" mass="28814">MDESKRNFIKGGLASLFVASTSANAFSLKNPGRDKKDSRYIGDKTKHYAMVIDLRQCIGCQSCTSACMVENNVPQNQNRTSVTEMELGEFPDVRKAFLPQLCNHCDDPACVPVCPTGATFKREDGIVVVDSEICWGCGYCANACPYDKRFMNKETKVMDKCTFCAHRVDEGLLPACVETCVGGARIFGDLNDKTSEVSKLLSNYPTTVLKSEQGTKPQVFYIGLDGRMEEVLNATANLDDIMRKEIGIKEHEWATMKGEE</sequence>
<dbReference type="AlphaFoldDB" id="A0A4Q0Y2I7"/>
<reference evidence="6 7" key="1">
    <citation type="submission" date="2017-10" db="EMBL/GenBank/DDBJ databases">
        <title>Genomics of the genus Arcobacter.</title>
        <authorList>
            <person name="Perez-Cataluna A."/>
            <person name="Figueras M.J."/>
        </authorList>
    </citation>
    <scope>NUCLEOTIDE SEQUENCE [LARGE SCALE GENOMIC DNA]</scope>
    <source>
        <strain evidence="6 7">DSM 24636</strain>
    </source>
</reference>
<dbReference type="EMBL" id="PDKO01000004">
    <property type="protein sequence ID" value="RXJ63404.1"/>
    <property type="molecule type" value="Genomic_DNA"/>
</dbReference>
<organism evidence="6 7">
    <name type="scientific">Halarcobacter anaerophilus</name>
    <dbReference type="NCBI Taxonomy" id="877500"/>
    <lineage>
        <taxon>Bacteria</taxon>
        <taxon>Pseudomonadati</taxon>
        <taxon>Campylobacterota</taxon>
        <taxon>Epsilonproteobacteria</taxon>
        <taxon>Campylobacterales</taxon>
        <taxon>Arcobacteraceae</taxon>
        <taxon>Halarcobacter</taxon>
    </lineage>
</organism>
<dbReference type="GO" id="GO:0046872">
    <property type="term" value="F:metal ion binding"/>
    <property type="evidence" value="ECO:0007669"/>
    <property type="project" value="UniProtKB-KW"/>
</dbReference>
<dbReference type="InterPro" id="IPR017900">
    <property type="entry name" value="4Fe4S_Fe_S_CS"/>
</dbReference>
<keyword evidence="1" id="KW-0004">4Fe-4S</keyword>
<dbReference type="InterPro" id="IPR050954">
    <property type="entry name" value="ET_IronSulfur_Cluster-Binding"/>
</dbReference>
<evidence type="ECO:0000256" key="2">
    <source>
        <dbReference type="ARBA" id="ARBA00022723"/>
    </source>
</evidence>
<feature type="domain" description="4Fe-4S ferredoxin-type" evidence="5">
    <location>
        <begin position="93"/>
        <end position="124"/>
    </location>
</feature>
<dbReference type="Pfam" id="PF13247">
    <property type="entry name" value="Fer4_11"/>
    <property type="match status" value="1"/>
</dbReference>
<evidence type="ECO:0000256" key="4">
    <source>
        <dbReference type="ARBA" id="ARBA00023014"/>
    </source>
</evidence>
<dbReference type="Proteomes" id="UP000290191">
    <property type="component" value="Unassembled WGS sequence"/>
</dbReference>
<gene>
    <name evidence="6" type="ORF">CRV06_06935</name>
</gene>
<keyword evidence="7" id="KW-1185">Reference proteome</keyword>
<keyword evidence="2" id="KW-0479">Metal-binding</keyword>
<protein>
    <submittedName>
        <fullName evidence="6">4Fe-4S ferredoxin</fullName>
    </submittedName>
</protein>
<dbReference type="PANTHER" id="PTHR43177:SF9">
    <property type="entry name" value="PROTEIN NRFC"/>
    <property type="match status" value="1"/>
</dbReference>
<keyword evidence="3" id="KW-0408">Iron</keyword>
<feature type="domain" description="4Fe-4S ferredoxin-type" evidence="5">
    <location>
        <begin position="48"/>
        <end position="78"/>
    </location>
</feature>
<dbReference type="OrthoDB" id="9789030at2"/>
<evidence type="ECO:0000256" key="3">
    <source>
        <dbReference type="ARBA" id="ARBA00023004"/>
    </source>
</evidence>
<dbReference type="STRING" id="877500.GCA_000935065_00407"/>
<dbReference type="PANTHER" id="PTHR43177">
    <property type="entry name" value="PROTEIN NRFC"/>
    <property type="match status" value="1"/>
</dbReference>
<dbReference type="InterPro" id="IPR054822">
    <property type="entry name" value="DsrO-like"/>
</dbReference>
<evidence type="ECO:0000259" key="5">
    <source>
        <dbReference type="PROSITE" id="PS51379"/>
    </source>
</evidence>
<dbReference type="NCBIfam" id="NF045797">
    <property type="entry name" value="DsrO"/>
    <property type="match status" value="1"/>
</dbReference>
<dbReference type="CDD" id="cd10551">
    <property type="entry name" value="PsrB"/>
    <property type="match status" value="1"/>
</dbReference>
<evidence type="ECO:0000313" key="6">
    <source>
        <dbReference type="EMBL" id="RXJ63404.1"/>
    </source>
</evidence>
<keyword evidence="4" id="KW-0411">Iron-sulfur</keyword>
<dbReference type="GO" id="GO:0051539">
    <property type="term" value="F:4 iron, 4 sulfur cluster binding"/>
    <property type="evidence" value="ECO:0007669"/>
    <property type="project" value="UniProtKB-KW"/>
</dbReference>
<dbReference type="Gene3D" id="3.30.70.20">
    <property type="match status" value="2"/>
</dbReference>
<evidence type="ECO:0000313" key="7">
    <source>
        <dbReference type="Proteomes" id="UP000290191"/>
    </source>
</evidence>
<evidence type="ECO:0000256" key="1">
    <source>
        <dbReference type="ARBA" id="ARBA00022485"/>
    </source>
</evidence>
<dbReference type="PROSITE" id="PS51379">
    <property type="entry name" value="4FE4S_FER_2"/>
    <property type="match status" value="3"/>
</dbReference>
<comment type="caution">
    <text evidence="6">The sequence shown here is derived from an EMBL/GenBank/DDBJ whole genome shotgun (WGS) entry which is preliminary data.</text>
</comment>
<dbReference type="SUPFAM" id="SSF54862">
    <property type="entry name" value="4Fe-4S ferredoxins"/>
    <property type="match status" value="1"/>
</dbReference>
<proteinExistence type="predicted"/>
<dbReference type="InterPro" id="IPR017896">
    <property type="entry name" value="4Fe4S_Fe-S-bd"/>
</dbReference>
<dbReference type="PROSITE" id="PS00198">
    <property type="entry name" value="4FE4S_FER_1"/>
    <property type="match status" value="1"/>
</dbReference>
<name>A0A4Q0Y2I7_9BACT</name>
<feature type="domain" description="4Fe-4S ferredoxin-type" evidence="5">
    <location>
        <begin position="125"/>
        <end position="154"/>
    </location>
</feature>
<dbReference type="RefSeq" id="WP_044415193.1">
    <property type="nucleotide sequence ID" value="NZ_CP041070.1"/>
</dbReference>
<accession>A0A4Q0Y2I7</accession>